<dbReference type="PANTHER" id="PTHR33933:SF1">
    <property type="entry name" value="PROTEIN ADENYLYLTRANSFERASE MNTA-RELATED"/>
    <property type="match status" value="1"/>
</dbReference>
<dbReference type="EMBL" id="AP021857">
    <property type="protein sequence ID" value="BBO22365.1"/>
    <property type="molecule type" value="Genomic_DNA"/>
</dbReference>
<evidence type="ECO:0000313" key="4">
    <source>
        <dbReference type="Proteomes" id="UP000662914"/>
    </source>
</evidence>
<dbReference type="AlphaFoldDB" id="A0A809RDA0"/>
<protein>
    <submittedName>
        <fullName evidence="3">Transcription regulator</fullName>
    </submittedName>
</protein>
<feature type="compositionally biased region" description="Basic and acidic residues" evidence="1">
    <location>
        <begin position="193"/>
        <end position="202"/>
    </location>
</feature>
<dbReference type="SUPFAM" id="SSF81301">
    <property type="entry name" value="Nucleotidyltransferase"/>
    <property type="match status" value="1"/>
</dbReference>
<feature type="region of interest" description="Disordered" evidence="1">
    <location>
        <begin position="183"/>
        <end position="202"/>
    </location>
</feature>
<evidence type="ECO:0000259" key="2">
    <source>
        <dbReference type="Pfam" id="PF18765"/>
    </source>
</evidence>
<organism evidence="3 4">
    <name type="scientific">Candidatus Desulfobacillus denitrificans</name>
    <dbReference type="NCBI Taxonomy" id="2608985"/>
    <lineage>
        <taxon>Bacteria</taxon>
        <taxon>Pseudomonadati</taxon>
        <taxon>Pseudomonadota</taxon>
        <taxon>Betaproteobacteria</taxon>
        <taxon>Candidatus Desulfobacillus</taxon>
    </lineage>
</organism>
<dbReference type="KEGG" id="ddz:DSYM_30640"/>
<gene>
    <name evidence="3" type="ORF">DSYM_30640</name>
</gene>
<dbReference type="InterPro" id="IPR052548">
    <property type="entry name" value="Type_VII_TA_antitoxin"/>
</dbReference>
<name>A0A809RDA0_9PROT</name>
<accession>A0A809RDA0</accession>
<evidence type="ECO:0000256" key="1">
    <source>
        <dbReference type="SAM" id="MobiDB-lite"/>
    </source>
</evidence>
<sequence>MFSGVQQRVLGLLFGQPDRSFYANEIAKLGRTGRGALQRELERMTASGLITMTAIGKQKHYQANKSSPIFDELRGIVLKTFGMSDILRLALSEHGDNIRLAFIFGSVAKGADTAASDIDVMVVAEGLSYSMLFEALTKVEGTLGRKVSPTLYSVEEFNKKVQGDNHFVTRVLKQPKILLMGDESAIPTGKSAEPAEDRSDQG</sequence>
<reference evidence="3" key="1">
    <citation type="journal article" name="DNA Res.">
        <title>The physiological potential of anammox bacteria as revealed by their core genome structure.</title>
        <authorList>
            <person name="Okubo T."/>
            <person name="Toyoda A."/>
            <person name="Fukuhara K."/>
            <person name="Uchiyama I."/>
            <person name="Harigaya Y."/>
            <person name="Kuroiwa M."/>
            <person name="Suzuki T."/>
            <person name="Murakami Y."/>
            <person name="Suwa Y."/>
            <person name="Takami H."/>
        </authorList>
    </citation>
    <scope>NUCLEOTIDE SEQUENCE</scope>
    <source>
        <strain evidence="3">317325-3</strain>
    </source>
</reference>
<evidence type="ECO:0000313" key="3">
    <source>
        <dbReference type="EMBL" id="BBO22365.1"/>
    </source>
</evidence>
<dbReference type="CDD" id="cd05403">
    <property type="entry name" value="NT_KNTase_like"/>
    <property type="match status" value="1"/>
</dbReference>
<dbReference type="PANTHER" id="PTHR33933">
    <property type="entry name" value="NUCLEOTIDYLTRANSFERASE"/>
    <property type="match status" value="1"/>
</dbReference>
<feature type="domain" description="Polymerase beta nucleotidyltransferase" evidence="2">
    <location>
        <begin position="94"/>
        <end position="148"/>
    </location>
</feature>
<dbReference type="InterPro" id="IPR043519">
    <property type="entry name" value="NT_sf"/>
</dbReference>
<dbReference type="InterPro" id="IPR041633">
    <property type="entry name" value="Polbeta"/>
</dbReference>
<dbReference type="Gene3D" id="3.30.460.10">
    <property type="entry name" value="Beta Polymerase, domain 2"/>
    <property type="match status" value="1"/>
</dbReference>
<proteinExistence type="predicted"/>
<dbReference type="Pfam" id="PF18765">
    <property type="entry name" value="Polbeta"/>
    <property type="match status" value="1"/>
</dbReference>
<dbReference type="Proteomes" id="UP000662914">
    <property type="component" value="Chromosome"/>
</dbReference>